<sequence length="287" mass="32455">MRLGEFTESHSVFPFLNSVHLTTERHIHPVELENFQPLLNLGRVSRFAVHVSTLTRPPSTNQSILHPDNILQNIDELSLTFSGYGCGFSYDLFPFDVFVQAKRVRVLRVGNDFFMRQVDAPSLASILEKLLCRPCLPGLQVVELGTNEGEGDSMGLLDVKKLISHSHMITLRVPLKRLFPEYGWVDKGHPVHDTPKTFINRVAVPEDEQPPALPPQLAKLILVVADGGRPRLCGPFNLTQWSPWEQPIVRGRKWPRVQLCQVLRESAPWLHQVDICVVKGPCPRHGH</sequence>
<name>A0AAN7BB80_9PEZI</name>
<comment type="caution">
    <text evidence="1">The sequence shown here is derived from an EMBL/GenBank/DDBJ whole genome shotgun (WGS) entry which is preliminary data.</text>
</comment>
<keyword evidence="2" id="KW-1185">Reference proteome</keyword>
<evidence type="ECO:0000313" key="2">
    <source>
        <dbReference type="Proteomes" id="UP001301769"/>
    </source>
</evidence>
<dbReference type="Proteomes" id="UP001301769">
    <property type="component" value="Unassembled WGS sequence"/>
</dbReference>
<reference evidence="1" key="2">
    <citation type="submission" date="2023-05" db="EMBL/GenBank/DDBJ databases">
        <authorList>
            <consortium name="Lawrence Berkeley National Laboratory"/>
            <person name="Steindorff A."/>
            <person name="Hensen N."/>
            <person name="Bonometti L."/>
            <person name="Westerberg I."/>
            <person name="Brannstrom I.O."/>
            <person name="Guillou S."/>
            <person name="Cros-Aarteil S."/>
            <person name="Calhoun S."/>
            <person name="Haridas S."/>
            <person name="Kuo A."/>
            <person name="Mondo S."/>
            <person name="Pangilinan J."/>
            <person name="Riley R."/>
            <person name="Labutti K."/>
            <person name="Andreopoulos B."/>
            <person name="Lipzen A."/>
            <person name="Chen C."/>
            <person name="Yanf M."/>
            <person name="Daum C."/>
            <person name="Ng V."/>
            <person name="Clum A."/>
            <person name="Ohm R."/>
            <person name="Martin F."/>
            <person name="Silar P."/>
            <person name="Natvig D."/>
            <person name="Lalanne C."/>
            <person name="Gautier V."/>
            <person name="Ament-Velasquez S.L."/>
            <person name="Kruys A."/>
            <person name="Hutchinson M.I."/>
            <person name="Powell A.J."/>
            <person name="Barry K."/>
            <person name="Miller A.N."/>
            <person name="Grigoriev I.V."/>
            <person name="Debuchy R."/>
            <person name="Gladieux P."/>
            <person name="Thoren M.H."/>
            <person name="Johannesson H."/>
        </authorList>
    </citation>
    <scope>NUCLEOTIDE SEQUENCE</scope>
    <source>
        <strain evidence="1">PSN293</strain>
    </source>
</reference>
<proteinExistence type="predicted"/>
<evidence type="ECO:0000313" key="1">
    <source>
        <dbReference type="EMBL" id="KAK4216907.1"/>
    </source>
</evidence>
<organism evidence="1 2">
    <name type="scientific">Rhypophila decipiens</name>
    <dbReference type="NCBI Taxonomy" id="261697"/>
    <lineage>
        <taxon>Eukaryota</taxon>
        <taxon>Fungi</taxon>
        <taxon>Dikarya</taxon>
        <taxon>Ascomycota</taxon>
        <taxon>Pezizomycotina</taxon>
        <taxon>Sordariomycetes</taxon>
        <taxon>Sordariomycetidae</taxon>
        <taxon>Sordariales</taxon>
        <taxon>Naviculisporaceae</taxon>
        <taxon>Rhypophila</taxon>
    </lineage>
</organism>
<reference evidence="1" key="1">
    <citation type="journal article" date="2023" name="Mol. Phylogenet. Evol.">
        <title>Genome-scale phylogeny and comparative genomics of the fungal order Sordariales.</title>
        <authorList>
            <person name="Hensen N."/>
            <person name="Bonometti L."/>
            <person name="Westerberg I."/>
            <person name="Brannstrom I.O."/>
            <person name="Guillou S."/>
            <person name="Cros-Aarteil S."/>
            <person name="Calhoun S."/>
            <person name="Haridas S."/>
            <person name="Kuo A."/>
            <person name="Mondo S."/>
            <person name="Pangilinan J."/>
            <person name="Riley R."/>
            <person name="LaButti K."/>
            <person name="Andreopoulos B."/>
            <person name="Lipzen A."/>
            <person name="Chen C."/>
            <person name="Yan M."/>
            <person name="Daum C."/>
            <person name="Ng V."/>
            <person name="Clum A."/>
            <person name="Steindorff A."/>
            <person name="Ohm R.A."/>
            <person name="Martin F."/>
            <person name="Silar P."/>
            <person name="Natvig D.O."/>
            <person name="Lalanne C."/>
            <person name="Gautier V."/>
            <person name="Ament-Velasquez S.L."/>
            <person name="Kruys A."/>
            <person name="Hutchinson M.I."/>
            <person name="Powell A.J."/>
            <person name="Barry K."/>
            <person name="Miller A.N."/>
            <person name="Grigoriev I.V."/>
            <person name="Debuchy R."/>
            <person name="Gladieux P."/>
            <person name="Hiltunen Thoren M."/>
            <person name="Johannesson H."/>
        </authorList>
    </citation>
    <scope>NUCLEOTIDE SEQUENCE</scope>
    <source>
        <strain evidence="1">PSN293</strain>
    </source>
</reference>
<dbReference type="AlphaFoldDB" id="A0AAN7BB80"/>
<protein>
    <submittedName>
        <fullName evidence="1">Uncharacterized protein</fullName>
    </submittedName>
</protein>
<gene>
    <name evidence="1" type="ORF">QBC37DRAFT_370565</name>
</gene>
<accession>A0AAN7BB80</accession>
<dbReference type="EMBL" id="MU858064">
    <property type="protein sequence ID" value="KAK4216907.1"/>
    <property type="molecule type" value="Genomic_DNA"/>
</dbReference>